<dbReference type="GeneID" id="56742434"/>
<dbReference type="PANTHER" id="PTHR42681:SF1">
    <property type="entry name" value="MALONYL-COA-ACYL CARRIER PROTEIN TRANSACYLASE, MITOCHONDRIAL"/>
    <property type="match status" value="1"/>
</dbReference>
<dbReference type="GO" id="GO:0006633">
    <property type="term" value="P:fatty acid biosynthetic process"/>
    <property type="evidence" value="ECO:0007669"/>
    <property type="project" value="TreeGrafter"/>
</dbReference>
<dbReference type="SUPFAM" id="SSF52151">
    <property type="entry name" value="FabD/lysophospholipase-like"/>
    <property type="match status" value="1"/>
</dbReference>
<dbReference type="SUPFAM" id="SSF55048">
    <property type="entry name" value="Probable ACP-binding domain of malonyl-CoA ACP transacylase"/>
    <property type="match status" value="1"/>
</dbReference>
<feature type="active site" evidence="5">
    <location>
        <position position="188"/>
    </location>
</feature>
<comment type="caution">
    <text evidence="7">The sequence shown here is derived from an EMBL/GenBank/DDBJ whole genome shotgun (WGS) entry which is preliminary data.</text>
</comment>
<comment type="similarity">
    <text evidence="4">Belongs to the fabD family.</text>
</comment>
<dbReference type="OrthoDB" id="9805460at2"/>
<dbReference type="GO" id="GO:0005829">
    <property type="term" value="C:cytosol"/>
    <property type="evidence" value="ECO:0007669"/>
    <property type="project" value="TreeGrafter"/>
</dbReference>
<dbReference type="EC" id="2.3.1.39" evidence="4"/>
<evidence type="ECO:0000256" key="2">
    <source>
        <dbReference type="ARBA" id="ARBA00023315"/>
    </source>
</evidence>
<evidence type="ECO:0000313" key="8">
    <source>
        <dbReference type="Proteomes" id="UP000220669"/>
    </source>
</evidence>
<dbReference type="Gene3D" id="3.30.70.250">
    <property type="entry name" value="Malonyl-CoA ACP transacylase, ACP-binding"/>
    <property type="match status" value="1"/>
</dbReference>
<dbReference type="Proteomes" id="UP000220669">
    <property type="component" value="Unassembled WGS sequence"/>
</dbReference>
<organism evidence="7 8">
    <name type="scientific">Enterococcus durans</name>
    <dbReference type="NCBI Taxonomy" id="53345"/>
    <lineage>
        <taxon>Bacteria</taxon>
        <taxon>Bacillati</taxon>
        <taxon>Bacillota</taxon>
        <taxon>Bacilli</taxon>
        <taxon>Lactobacillales</taxon>
        <taxon>Enterococcaceae</taxon>
        <taxon>Enterococcus</taxon>
    </lineage>
</organism>
<feature type="active site" evidence="5">
    <location>
        <position position="79"/>
    </location>
</feature>
<dbReference type="SMART" id="SM00827">
    <property type="entry name" value="PKS_AT"/>
    <property type="match status" value="1"/>
</dbReference>
<comment type="catalytic activity">
    <reaction evidence="3 4">
        <text>holo-[ACP] + malonyl-CoA = malonyl-[ACP] + CoA</text>
        <dbReference type="Rhea" id="RHEA:41792"/>
        <dbReference type="Rhea" id="RHEA-COMP:9623"/>
        <dbReference type="Rhea" id="RHEA-COMP:9685"/>
        <dbReference type="ChEBI" id="CHEBI:57287"/>
        <dbReference type="ChEBI" id="CHEBI:57384"/>
        <dbReference type="ChEBI" id="CHEBI:64479"/>
        <dbReference type="ChEBI" id="CHEBI:78449"/>
        <dbReference type="EC" id="2.3.1.39"/>
    </reaction>
</comment>
<keyword evidence="1 4" id="KW-0808">Transferase</keyword>
<gene>
    <name evidence="7" type="ORF">CRM96_12940</name>
</gene>
<evidence type="ECO:0000256" key="4">
    <source>
        <dbReference type="PIRNR" id="PIRNR000446"/>
    </source>
</evidence>
<evidence type="ECO:0000256" key="3">
    <source>
        <dbReference type="ARBA" id="ARBA00048462"/>
    </source>
</evidence>
<dbReference type="EMBL" id="PDEB01000004">
    <property type="protein sequence ID" value="PEH45853.1"/>
    <property type="molecule type" value="Genomic_DNA"/>
</dbReference>
<dbReference type="GO" id="GO:0004314">
    <property type="term" value="F:[acyl-carrier-protein] S-malonyltransferase activity"/>
    <property type="evidence" value="ECO:0007669"/>
    <property type="project" value="UniProtKB-EC"/>
</dbReference>
<dbReference type="PANTHER" id="PTHR42681">
    <property type="entry name" value="MALONYL-COA-ACYL CARRIER PROTEIN TRANSACYLASE, MITOCHONDRIAL"/>
    <property type="match status" value="1"/>
</dbReference>
<evidence type="ECO:0000259" key="6">
    <source>
        <dbReference type="SMART" id="SM00827"/>
    </source>
</evidence>
<dbReference type="InterPro" id="IPR050858">
    <property type="entry name" value="Mal-CoA-ACP_Trans/PKS_FabD"/>
</dbReference>
<dbReference type="PIRSF" id="PIRSF000446">
    <property type="entry name" value="Mct"/>
    <property type="match status" value="1"/>
</dbReference>
<dbReference type="Pfam" id="PF00698">
    <property type="entry name" value="Acyl_transf_1"/>
    <property type="match status" value="1"/>
</dbReference>
<evidence type="ECO:0000256" key="1">
    <source>
        <dbReference type="ARBA" id="ARBA00022679"/>
    </source>
</evidence>
<sequence>MSTGFLFPGQGSQTLGMLKDVPTEYIDSIENVTGFRLVDEEASYQDTVFIQLALLTKAAYYLDEMKERGIKPDLVAGHSIGAFSAAVACGALSFENAAELVYHRANLMKTSYPSGYAMGVIVGLTRSEAEKVVAETFDPNEPVYLSNENCPLQHTISGSITGLEKTLAAAKTQQARTAKLLKVPVPSHCVLMNDTVEKFKPYMDTVSVKDADCLYLKNIDGRATKDAEEIRKDLLENLAFPVQWNQMMGIAHELGMDLTIEFPPGNTLTKLIHARFGVDQGIRTLNLDQHGVDDTTFLYQKWR</sequence>
<dbReference type="InterPro" id="IPR014043">
    <property type="entry name" value="Acyl_transferase_dom"/>
</dbReference>
<keyword evidence="2 4" id="KW-0012">Acyltransferase</keyword>
<dbReference type="AlphaFoldDB" id="A0A2A7SQW3"/>
<protein>
    <recommendedName>
        <fullName evidence="4">Malonyl CoA-acyl carrier protein transacylase</fullName>
        <ecNumber evidence="4">2.3.1.39</ecNumber>
    </recommendedName>
</protein>
<reference evidence="7 8" key="1">
    <citation type="submission" date="2017-09" db="EMBL/GenBank/DDBJ databases">
        <title>FDA dAtabase for Regulatory Grade micrObial Sequences (FDA-ARGOS): Supporting development and validation of Infectious Disease Dx tests.</title>
        <authorList>
            <person name="Minogue T."/>
            <person name="Wolcott M."/>
            <person name="Wasieloski L."/>
            <person name="Aguilar W."/>
            <person name="Moore D."/>
            <person name="Tallon L.J."/>
            <person name="Sadzewicz L."/>
            <person name="Ott S."/>
            <person name="Zhao X."/>
            <person name="Nagaraj S."/>
            <person name="Vavikolanu K."/>
            <person name="Aluvathingal J."/>
            <person name="Nadendla S."/>
            <person name="Sichtig H."/>
        </authorList>
    </citation>
    <scope>NUCLEOTIDE SEQUENCE [LARGE SCALE GENOMIC DNA]</scope>
    <source>
        <strain evidence="7 8">FDAARGOS_396</strain>
    </source>
</reference>
<dbReference type="InterPro" id="IPR001227">
    <property type="entry name" value="Ac_transferase_dom_sf"/>
</dbReference>
<accession>A0A2A7SQW3</accession>
<dbReference type="Gene3D" id="3.40.366.10">
    <property type="entry name" value="Malonyl-Coenzyme A Acyl Carrier Protein, domain 2"/>
    <property type="match status" value="1"/>
</dbReference>
<dbReference type="RefSeq" id="WP_016177830.1">
    <property type="nucleotide sequence ID" value="NZ_CABGIZ010000011.1"/>
</dbReference>
<evidence type="ECO:0000313" key="7">
    <source>
        <dbReference type="EMBL" id="PEH45853.1"/>
    </source>
</evidence>
<dbReference type="InterPro" id="IPR016035">
    <property type="entry name" value="Acyl_Trfase/lysoPLipase"/>
</dbReference>
<feature type="domain" description="Malonyl-CoA:ACP transacylase (MAT)" evidence="6">
    <location>
        <begin position="6"/>
        <end position="289"/>
    </location>
</feature>
<dbReference type="InterPro" id="IPR024925">
    <property type="entry name" value="Malonyl_CoA-ACP_transAc"/>
</dbReference>
<dbReference type="InterPro" id="IPR016036">
    <property type="entry name" value="Malonyl_transacylase_ACP-bd"/>
</dbReference>
<name>A0A2A7SQW3_9ENTE</name>
<evidence type="ECO:0000256" key="5">
    <source>
        <dbReference type="PIRSR" id="PIRSR000446-1"/>
    </source>
</evidence>
<proteinExistence type="inferred from homology"/>